<comment type="caution">
    <text evidence="2">The sequence shown here is derived from an EMBL/GenBank/DDBJ whole genome shotgun (WGS) entry which is preliminary data.</text>
</comment>
<evidence type="ECO:0000313" key="3">
    <source>
        <dbReference type="Proteomes" id="UP001595816"/>
    </source>
</evidence>
<sequence>MAKFEIFKDVRGEYRWRLRSANGQIFAIGGEGFKQKSGAENGIAAVKRDAVAAEVMDLSDSPLTTAVSSKMEPGMAKKKLPPAL</sequence>
<dbReference type="SUPFAM" id="SSF160113">
    <property type="entry name" value="YegP-like"/>
    <property type="match status" value="1"/>
</dbReference>
<dbReference type="Proteomes" id="UP001595816">
    <property type="component" value="Unassembled WGS sequence"/>
</dbReference>
<proteinExistence type="predicted"/>
<gene>
    <name evidence="2" type="ORF">ACFOZ4_39480</name>
</gene>
<organism evidence="2 3">
    <name type="scientific">Hamadaea flava</name>
    <dbReference type="NCBI Taxonomy" id="1742688"/>
    <lineage>
        <taxon>Bacteria</taxon>
        <taxon>Bacillati</taxon>
        <taxon>Actinomycetota</taxon>
        <taxon>Actinomycetes</taxon>
        <taxon>Micromonosporales</taxon>
        <taxon>Micromonosporaceae</taxon>
        <taxon>Hamadaea</taxon>
    </lineage>
</organism>
<dbReference type="EMBL" id="JBHSAY010000033">
    <property type="protein sequence ID" value="MFC4136725.1"/>
    <property type="molecule type" value="Genomic_DNA"/>
</dbReference>
<reference evidence="3" key="1">
    <citation type="journal article" date="2019" name="Int. J. Syst. Evol. Microbiol.">
        <title>The Global Catalogue of Microorganisms (GCM) 10K type strain sequencing project: providing services to taxonomists for standard genome sequencing and annotation.</title>
        <authorList>
            <consortium name="The Broad Institute Genomics Platform"/>
            <consortium name="The Broad Institute Genome Sequencing Center for Infectious Disease"/>
            <person name="Wu L."/>
            <person name="Ma J."/>
        </authorList>
    </citation>
    <scope>NUCLEOTIDE SEQUENCE [LARGE SCALE GENOMIC DNA]</scope>
    <source>
        <strain evidence="3">CGMCC 4.7289</strain>
    </source>
</reference>
<keyword evidence="3" id="KW-1185">Reference proteome</keyword>
<evidence type="ECO:0000313" key="2">
    <source>
        <dbReference type="EMBL" id="MFC4136725.1"/>
    </source>
</evidence>
<name>A0ABV8M082_9ACTN</name>
<feature type="domain" description="DUF1508" evidence="1">
    <location>
        <begin position="10"/>
        <end position="57"/>
    </location>
</feature>
<protein>
    <submittedName>
        <fullName evidence="2">YegP family protein</fullName>
    </submittedName>
</protein>
<dbReference type="RefSeq" id="WP_253760565.1">
    <property type="nucleotide sequence ID" value="NZ_JAMZDZ010000001.1"/>
</dbReference>
<dbReference type="InterPro" id="IPR010879">
    <property type="entry name" value="DUF1508"/>
</dbReference>
<dbReference type="InterPro" id="IPR036913">
    <property type="entry name" value="YegP-like_sf"/>
</dbReference>
<evidence type="ECO:0000259" key="1">
    <source>
        <dbReference type="Pfam" id="PF07411"/>
    </source>
</evidence>
<accession>A0ABV8M082</accession>
<dbReference type="Pfam" id="PF07411">
    <property type="entry name" value="DUF1508"/>
    <property type="match status" value="1"/>
</dbReference>
<dbReference type="Gene3D" id="3.30.160.160">
    <property type="entry name" value="YegP-like"/>
    <property type="match status" value="1"/>
</dbReference>